<feature type="domain" description="Methyltransferase type 11" evidence="1">
    <location>
        <begin position="42"/>
        <end position="139"/>
    </location>
</feature>
<dbReference type="AlphaFoldDB" id="A0A4U0PMM3"/>
<keyword evidence="2" id="KW-0489">Methyltransferase</keyword>
<evidence type="ECO:0000313" key="2">
    <source>
        <dbReference type="EMBL" id="TJZ69367.1"/>
    </source>
</evidence>
<dbReference type="PANTHER" id="PTHR42912">
    <property type="entry name" value="METHYLTRANSFERASE"/>
    <property type="match status" value="1"/>
</dbReference>
<accession>A0A4U0PMM3</accession>
<dbReference type="CDD" id="cd02440">
    <property type="entry name" value="AdoMet_MTases"/>
    <property type="match status" value="1"/>
</dbReference>
<dbReference type="Gene3D" id="3.40.50.150">
    <property type="entry name" value="Vaccinia Virus protein VP39"/>
    <property type="match status" value="1"/>
</dbReference>
<dbReference type="RefSeq" id="WP_136774256.1">
    <property type="nucleotide sequence ID" value="NZ_SUMF01000021.1"/>
</dbReference>
<dbReference type="InterPro" id="IPR029063">
    <property type="entry name" value="SAM-dependent_MTases_sf"/>
</dbReference>
<dbReference type="InterPro" id="IPR050508">
    <property type="entry name" value="Methyltransf_Superfamily"/>
</dbReference>
<organism evidence="2 3">
    <name type="scientific">Chitiniphilus eburneus</name>
    <dbReference type="NCBI Taxonomy" id="2571148"/>
    <lineage>
        <taxon>Bacteria</taxon>
        <taxon>Pseudomonadati</taxon>
        <taxon>Pseudomonadota</taxon>
        <taxon>Betaproteobacteria</taxon>
        <taxon>Neisseriales</taxon>
        <taxon>Chitinibacteraceae</taxon>
        <taxon>Chitiniphilus</taxon>
    </lineage>
</organism>
<proteinExistence type="predicted"/>
<dbReference type="EMBL" id="SUMF01000021">
    <property type="protein sequence ID" value="TJZ69367.1"/>
    <property type="molecule type" value="Genomic_DNA"/>
</dbReference>
<reference evidence="2 3" key="1">
    <citation type="submission" date="2019-04" db="EMBL/GenBank/DDBJ databases">
        <title>Chitiniphilus eburnea sp. nov., a novel chitinolytic bacterium isolated from aquaculture sludge.</title>
        <authorList>
            <person name="Sheng M."/>
        </authorList>
    </citation>
    <scope>NUCLEOTIDE SEQUENCE [LARGE SCALE GENOMIC DNA]</scope>
    <source>
        <strain evidence="2 3">HX-2-15</strain>
    </source>
</reference>
<name>A0A4U0PMM3_9NEIS</name>
<protein>
    <submittedName>
        <fullName evidence="2">Methyltransferase domain-containing protein</fullName>
    </submittedName>
</protein>
<keyword evidence="3" id="KW-1185">Reference proteome</keyword>
<dbReference type="Pfam" id="PF08241">
    <property type="entry name" value="Methyltransf_11"/>
    <property type="match status" value="1"/>
</dbReference>
<dbReference type="SUPFAM" id="SSF53335">
    <property type="entry name" value="S-adenosyl-L-methionine-dependent methyltransferases"/>
    <property type="match status" value="1"/>
</dbReference>
<dbReference type="InterPro" id="IPR013216">
    <property type="entry name" value="Methyltransf_11"/>
</dbReference>
<gene>
    <name evidence="2" type="ORF">FAZ21_14990</name>
</gene>
<keyword evidence="2" id="KW-0808">Transferase</keyword>
<comment type="caution">
    <text evidence="2">The sequence shown here is derived from an EMBL/GenBank/DDBJ whole genome shotgun (WGS) entry which is preliminary data.</text>
</comment>
<dbReference type="Proteomes" id="UP000310016">
    <property type="component" value="Unassembled WGS sequence"/>
</dbReference>
<dbReference type="GO" id="GO:0008757">
    <property type="term" value="F:S-adenosylmethionine-dependent methyltransferase activity"/>
    <property type="evidence" value="ECO:0007669"/>
    <property type="project" value="InterPro"/>
</dbReference>
<sequence>MPSLALDTPELAEQYDQVSDLQYEHGQYLLRALALKPGEALLDVGSGTGRLAEYAARHYVGVTGRVVGVDPLPLRIEIARRRGLPQLSFDVARGEDLTRFSDGEFDALVLNSVYHWLPDKAPVLAEAFRVLKPGGRIAISTASRERPHDIQQVLARVLARAGLGRATSSGSTPFRVSHAELARQLEEGGFFIDEIRLRRFPDHFPNVDAVLAFSSASSFGNFLGDFVPEVRAQLLPALRQALQELATPNGLLLHRNLHFALAHRPV</sequence>
<evidence type="ECO:0000259" key="1">
    <source>
        <dbReference type="Pfam" id="PF08241"/>
    </source>
</evidence>
<dbReference type="OrthoDB" id="323463at2"/>
<evidence type="ECO:0000313" key="3">
    <source>
        <dbReference type="Proteomes" id="UP000310016"/>
    </source>
</evidence>
<dbReference type="GO" id="GO:0032259">
    <property type="term" value="P:methylation"/>
    <property type="evidence" value="ECO:0007669"/>
    <property type="project" value="UniProtKB-KW"/>
</dbReference>